<evidence type="ECO:0000313" key="5">
    <source>
        <dbReference type="Proteomes" id="UP000431451"/>
    </source>
</evidence>
<reference evidence="4 5" key="1">
    <citation type="submission" date="2018-06" db="EMBL/GenBank/DDBJ databases">
        <authorList>
            <consortium name="IHU Genomes"/>
        </authorList>
    </citation>
    <scope>NUCLEOTIDE SEQUENCE [LARGE SCALE GENOMIC DNA]</scope>
    <source>
        <strain evidence="4 5">NEC25</strain>
    </source>
</reference>
<gene>
    <name evidence="4" type="primary">blaR1</name>
    <name evidence="3" type="synonym">blaR</name>
    <name evidence="3" type="ORF">CNEO_40377</name>
    <name evidence="4" type="ORF">CNEONATNEC25_00069</name>
</gene>
<sequence>MFMLLNIAIITTIMTACILLIKTIFKHKMLAKAHYYIWLILIARLILIPIMPDFIGNINRIENQASHIEGIENIKSNSNTTNIIINSKNIGKISIVKKDIVANSKKIIVIIWKIGFTIMMGYIIFILNYFYIKFGRIPICEDKKIQDILEKCKQRVGIKCSVNIKIYDGNSMITGVISPTIFLNKGYDEKELEKVLIHELYHLKNKDTMINLFALIFLSINWYNPIVWIGFFTFKRDTEILCDERVINLIKDKKEYATLLMKSINNEYHFNSISLCIQSGKSEIKERIVFMSNSKKIRKLYKVLIMTTVLISCGGSMIVPRVQASTIENKSSVLINEDKSLGDYYNIVSNFTNSIKFNKDNQTLSFTVPKTKPEGYKWFVHIDGHEQRKDGPVTFHIFEDESYNYEWKDGKSYSYTFKEYPLIQSSFEVGLLKSDNSGEIKGDTIVSIDKEGRTVQNKAAVSEAVYGLVGTIAYNSQNKNMNFTLPEKIPEGYKWFIHISGHEQRKDGPVVFHAFEDETYNYKWENGKTYNYEFKENPMINTSFEIGLMNVKSQKIENEINVVLNSDGTLTY</sequence>
<feature type="domain" description="Peptidase M56" evidence="2">
    <location>
        <begin position="4"/>
        <end position="290"/>
    </location>
</feature>
<dbReference type="CDD" id="cd07341">
    <property type="entry name" value="M56_BlaR1_MecR1_like"/>
    <property type="match status" value="1"/>
</dbReference>
<feature type="transmembrane region" description="Helical" evidence="1">
    <location>
        <begin position="37"/>
        <end position="55"/>
    </location>
</feature>
<dbReference type="Gene3D" id="3.30.2010.10">
    <property type="entry name" value="Metalloproteases ('zincins'), catalytic domain"/>
    <property type="match status" value="1"/>
</dbReference>
<keyword evidence="1" id="KW-1133">Transmembrane helix</keyword>
<organism evidence="4 5">
    <name type="scientific">Clostridium neonatale</name>
    <dbReference type="NCBI Taxonomy" id="137838"/>
    <lineage>
        <taxon>Bacteria</taxon>
        <taxon>Bacillati</taxon>
        <taxon>Bacillota</taxon>
        <taxon>Clostridia</taxon>
        <taxon>Eubacteriales</taxon>
        <taxon>Clostridiaceae</taxon>
        <taxon>Clostridium</taxon>
    </lineage>
</organism>
<dbReference type="Pfam" id="PF05569">
    <property type="entry name" value="Peptidase_M56"/>
    <property type="match status" value="1"/>
</dbReference>
<evidence type="ECO:0000256" key="1">
    <source>
        <dbReference type="SAM" id="Phobius"/>
    </source>
</evidence>
<dbReference type="InterPro" id="IPR052173">
    <property type="entry name" value="Beta-lactam_resp_regulator"/>
</dbReference>
<keyword evidence="1" id="KW-0472">Membrane</keyword>
<dbReference type="PANTHER" id="PTHR34978">
    <property type="entry name" value="POSSIBLE SENSOR-TRANSDUCER PROTEIN BLAR"/>
    <property type="match status" value="1"/>
</dbReference>
<dbReference type="InterPro" id="IPR008756">
    <property type="entry name" value="Peptidase_M56"/>
</dbReference>
<evidence type="ECO:0000313" key="4">
    <source>
        <dbReference type="EMBL" id="VCT82526.1"/>
    </source>
</evidence>
<reference evidence="3" key="2">
    <citation type="submission" date="2021-10" db="EMBL/GenBank/DDBJ databases">
        <authorList>
            <person name="Mesa V."/>
        </authorList>
    </citation>
    <scope>NUCLEOTIDE SEQUENCE</scope>
    <source>
        <strain evidence="3">CC3_PB</strain>
    </source>
</reference>
<feature type="transmembrane region" description="Helical" evidence="1">
    <location>
        <begin position="107"/>
        <end position="132"/>
    </location>
</feature>
<evidence type="ECO:0000313" key="3">
    <source>
        <dbReference type="EMBL" id="CAG9703143.1"/>
    </source>
</evidence>
<keyword evidence="1" id="KW-0812">Transmembrane</keyword>
<accession>A0A650M182</accession>
<name>A0A650M182_9CLOT</name>
<dbReference type="AlphaFoldDB" id="A0A650M182"/>
<dbReference type="Proteomes" id="UP000789738">
    <property type="component" value="Unassembled WGS sequence"/>
</dbReference>
<dbReference type="PANTHER" id="PTHR34978:SF3">
    <property type="entry name" value="SLR0241 PROTEIN"/>
    <property type="match status" value="1"/>
</dbReference>
<feature type="transmembrane region" description="Helical" evidence="1">
    <location>
        <begin position="209"/>
        <end position="231"/>
    </location>
</feature>
<proteinExistence type="predicted"/>
<evidence type="ECO:0000259" key="2">
    <source>
        <dbReference type="Pfam" id="PF05569"/>
    </source>
</evidence>
<dbReference type="EMBL" id="CAKJVE010000004">
    <property type="protein sequence ID" value="CAG9703143.1"/>
    <property type="molecule type" value="Genomic_DNA"/>
</dbReference>
<dbReference type="Proteomes" id="UP000431451">
    <property type="component" value="Unassembled WGS sequence"/>
</dbReference>
<protein>
    <submittedName>
        <fullName evidence="4">Regulatory protein BlaR1</fullName>
    </submittedName>
</protein>
<dbReference type="RefSeq" id="WP_159115429.1">
    <property type="nucleotide sequence ID" value="NZ_CAKJVE010000004.1"/>
</dbReference>
<dbReference type="EMBL" id="UWJD01000001">
    <property type="protein sequence ID" value="VCT82526.1"/>
    <property type="molecule type" value="Genomic_DNA"/>
</dbReference>
<feature type="transmembrane region" description="Helical" evidence="1">
    <location>
        <begin position="7"/>
        <end position="25"/>
    </location>
</feature>